<dbReference type="PROSITE" id="PS51257">
    <property type="entry name" value="PROKAR_LIPOPROTEIN"/>
    <property type="match status" value="1"/>
</dbReference>
<feature type="transmembrane region" description="Helical" evidence="1">
    <location>
        <begin position="118"/>
        <end position="137"/>
    </location>
</feature>
<keyword evidence="1" id="KW-1133">Transmembrane helix</keyword>
<evidence type="ECO:0008006" key="4">
    <source>
        <dbReference type="Google" id="ProtNLM"/>
    </source>
</evidence>
<feature type="transmembrane region" description="Helical" evidence="1">
    <location>
        <begin position="20"/>
        <end position="41"/>
    </location>
</feature>
<dbReference type="InterPro" id="IPR037185">
    <property type="entry name" value="EmrE-like"/>
</dbReference>
<organism evidence="2 3">
    <name type="scientific">Streptomyces albospinus</name>
    <dbReference type="NCBI Taxonomy" id="285515"/>
    <lineage>
        <taxon>Bacteria</taxon>
        <taxon>Bacillati</taxon>
        <taxon>Actinomycetota</taxon>
        <taxon>Actinomycetes</taxon>
        <taxon>Kitasatosporales</taxon>
        <taxon>Streptomycetaceae</taxon>
        <taxon>Streptomyces</taxon>
    </lineage>
</organism>
<gene>
    <name evidence="2" type="ORF">GCM10010211_75760</name>
</gene>
<dbReference type="Proteomes" id="UP000654471">
    <property type="component" value="Unassembled WGS sequence"/>
</dbReference>
<evidence type="ECO:0000256" key="1">
    <source>
        <dbReference type="SAM" id="Phobius"/>
    </source>
</evidence>
<feature type="transmembrane region" description="Helical" evidence="1">
    <location>
        <begin position="276"/>
        <end position="295"/>
    </location>
</feature>
<evidence type="ECO:0000313" key="3">
    <source>
        <dbReference type="Proteomes" id="UP000654471"/>
    </source>
</evidence>
<accession>A0ABQ2VLR4</accession>
<feature type="transmembrane region" description="Helical" evidence="1">
    <location>
        <begin position="180"/>
        <end position="197"/>
    </location>
</feature>
<keyword evidence="3" id="KW-1185">Reference proteome</keyword>
<dbReference type="PANTHER" id="PTHR40761">
    <property type="entry name" value="CONSERVED INTEGRAL MEMBRANE ALANINE VALINE AND LEUCINE RICH PROTEIN-RELATED"/>
    <property type="match status" value="1"/>
</dbReference>
<feature type="transmembrane region" description="Helical" evidence="1">
    <location>
        <begin position="149"/>
        <end position="168"/>
    </location>
</feature>
<dbReference type="PANTHER" id="PTHR40761:SF1">
    <property type="entry name" value="CONSERVED INTEGRAL MEMBRANE ALANINE VALINE AND LEUCINE RICH PROTEIN-RELATED"/>
    <property type="match status" value="1"/>
</dbReference>
<proteinExistence type="predicted"/>
<feature type="transmembrane region" description="Helical" evidence="1">
    <location>
        <begin position="244"/>
        <end position="264"/>
    </location>
</feature>
<dbReference type="SUPFAM" id="SSF103481">
    <property type="entry name" value="Multidrug resistance efflux transporter EmrE"/>
    <property type="match status" value="1"/>
</dbReference>
<dbReference type="NCBIfam" id="NF038012">
    <property type="entry name" value="DMT_1"/>
    <property type="match status" value="1"/>
</dbReference>
<keyword evidence="1" id="KW-0812">Transmembrane</keyword>
<evidence type="ECO:0000313" key="2">
    <source>
        <dbReference type="EMBL" id="GGU97330.1"/>
    </source>
</evidence>
<keyword evidence="1" id="KW-0472">Membrane</keyword>
<protein>
    <recommendedName>
        <fullName evidence="4">Integral membrane protein</fullName>
    </recommendedName>
</protein>
<comment type="caution">
    <text evidence="2">The sequence shown here is derived from an EMBL/GenBank/DDBJ whole genome shotgun (WGS) entry which is preliminary data.</text>
</comment>
<dbReference type="EMBL" id="BMRP01000055">
    <property type="protein sequence ID" value="GGU97330.1"/>
    <property type="molecule type" value="Genomic_DNA"/>
</dbReference>
<name>A0ABQ2VLR4_9ACTN</name>
<feature type="transmembrane region" description="Helical" evidence="1">
    <location>
        <begin position="62"/>
        <end position="82"/>
    </location>
</feature>
<reference evidence="3" key="1">
    <citation type="journal article" date="2019" name="Int. J. Syst. Evol. Microbiol.">
        <title>The Global Catalogue of Microorganisms (GCM) 10K type strain sequencing project: providing services to taxonomists for standard genome sequencing and annotation.</title>
        <authorList>
            <consortium name="The Broad Institute Genomics Platform"/>
            <consortium name="The Broad Institute Genome Sequencing Center for Infectious Disease"/>
            <person name="Wu L."/>
            <person name="Ma J."/>
        </authorList>
    </citation>
    <scope>NUCLEOTIDE SEQUENCE [LARGE SCALE GENOMIC DNA]</scope>
    <source>
        <strain evidence="3">JCM 3399</strain>
    </source>
</reference>
<feature type="transmembrane region" description="Helical" evidence="1">
    <location>
        <begin position="217"/>
        <end position="237"/>
    </location>
</feature>
<sequence>MAILGRIPTPARYEVCDVTVILLALGAACCLGTGFVFQQIAAQHAPPQDYLSLRLLLDLVRMPRWVAGIALMVAGMALGAVALGMGDITLVEPLMATNLLFAMALARRISRQRLGRSGWAGLWLLGGGVTAFIVAGRPHGSRNSEVGQLAQWLIMGGVLGAALLLAAVAKRERVHVSLEAALLGVAAGLLYGLQDALTRISGVRFGAGGWGALLTSWQPYAIVVLGVLALVMVQSAFESAPLRMSLPALTAAQPLAGIACGVGFLGDQLRVTTGALAWEAAGIAAVVAGIVLIGSHPAMPPGAGKAASARELQPR</sequence>